<dbReference type="InterPro" id="IPR011969">
    <property type="entry name" value="Clan_AA_Asp_peptidase_C"/>
</dbReference>
<dbReference type="GO" id="GO:0004190">
    <property type="term" value="F:aspartic-type endopeptidase activity"/>
    <property type="evidence" value="ECO:0007669"/>
    <property type="project" value="InterPro"/>
</dbReference>
<sequence>MTADPQLQQLLVYAVIGAVLIMLLSRLPYVGRAVRFLFSFGLIVFALFLLFQQAPYQPTLARITERLGLDGQQVAGEELRVRMSADGHFWARATVNGVPTRMLIDSGATVTAVSTKTAHAAGIDAKSGLAPIVLRTANGVAPARTGSVDELRIGNIVARDLKIVSAPGLGDMDVLGMNFLSELESWRVEGRTLILVPHHPQPVA</sequence>
<dbReference type="Proteomes" id="UP000502502">
    <property type="component" value="Chromosome"/>
</dbReference>
<dbReference type="InterPro" id="IPR001969">
    <property type="entry name" value="Aspartic_peptidase_AS"/>
</dbReference>
<dbReference type="NCBIfam" id="TIGR02281">
    <property type="entry name" value="clan_AA_DTGA"/>
    <property type="match status" value="1"/>
</dbReference>
<dbReference type="RefSeq" id="WP_166093685.1">
    <property type="nucleotide sequence ID" value="NZ_CP049871.1"/>
</dbReference>
<dbReference type="InterPro" id="IPR021109">
    <property type="entry name" value="Peptidase_aspartic_dom_sf"/>
</dbReference>
<keyword evidence="3" id="KW-1185">Reference proteome</keyword>
<dbReference type="KEGG" id="ssin:G7078_05155"/>
<reference evidence="2 3" key="1">
    <citation type="submission" date="2020-03" db="EMBL/GenBank/DDBJ databases">
        <title>Sphingomonas sp. nov., isolated from fish.</title>
        <authorList>
            <person name="Hyun D.-W."/>
            <person name="Bae J.-W."/>
        </authorList>
    </citation>
    <scope>NUCLEOTIDE SEQUENCE [LARGE SCALE GENOMIC DNA]</scope>
    <source>
        <strain evidence="2 3">HDW15C</strain>
    </source>
</reference>
<dbReference type="Gene3D" id="2.40.70.10">
    <property type="entry name" value="Acid Proteases"/>
    <property type="match status" value="1"/>
</dbReference>
<keyword evidence="1" id="KW-0472">Membrane</keyword>
<feature type="transmembrane region" description="Helical" evidence="1">
    <location>
        <begin position="6"/>
        <end position="24"/>
    </location>
</feature>
<dbReference type="AlphaFoldDB" id="A0A6G7ZMM4"/>
<keyword evidence="2" id="KW-0645">Protease</keyword>
<protein>
    <submittedName>
        <fullName evidence="2">TIGR02281 family clan AA aspartic protease</fullName>
        <ecNumber evidence="2">3.4.23.-</ecNumber>
    </submittedName>
</protein>
<evidence type="ECO:0000313" key="2">
    <source>
        <dbReference type="EMBL" id="QIL02234.1"/>
    </source>
</evidence>
<dbReference type="CDD" id="cd05483">
    <property type="entry name" value="retropepsin_like_bacteria"/>
    <property type="match status" value="1"/>
</dbReference>
<keyword evidence="1" id="KW-0812">Transmembrane</keyword>
<dbReference type="EC" id="3.4.23.-" evidence="2"/>
<dbReference type="GO" id="GO:0006508">
    <property type="term" value="P:proteolysis"/>
    <property type="evidence" value="ECO:0007669"/>
    <property type="project" value="UniProtKB-KW"/>
</dbReference>
<dbReference type="Pfam" id="PF13975">
    <property type="entry name" value="gag-asp_proteas"/>
    <property type="match status" value="1"/>
</dbReference>
<evidence type="ECO:0000256" key="1">
    <source>
        <dbReference type="SAM" id="Phobius"/>
    </source>
</evidence>
<feature type="transmembrane region" description="Helical" evidence="1">
    <location>
        <begin position="36"/>
        <end position="54"/>
    </location>
</feature>
<accession>A0A6G7ZMM4</accession>
<gene>
    <name evidence="2" type="ORF">G7078_05155</name>
</gene>
<keyword evidence="2" id="KW-0378">Hydrolase</keyword>
<proteinExistence type="predicted"/>
<dbReference type="SUPFAM" id="SSF50630">
    <property type="entry name" value="Acid proteases"/>
    <property type="match status" value="1"/>
</dbReference>
<dbReference type="PROSITE" id="PS00141">
    <property type="entry name" value="ASP_PROTEASE"/>
    <property type="match status" value="1"/>
</dbReference>
<name>A0A6G7ZMM4_9SPHN</name>
<keyword evidence="1" id="KW-1133">Transmembrane helix</keyword>
<dbReference type="InterPro" id="IPR034122">
    <property type="entry name" value="Retropepsin-like_bacterial"/>
</dbReference>
<organism evidence="2 3">
    <name type="scientific">Sphingomonas sinipercae</name>
    <dbReference type="NCBI Taxonomy" id="2714944"/>
    <lineage>
        <taxon>Bacteria</taxon>
        <taxon>Pseudomonadati</taxon>
        <taxon>Pseudomonadota</taxon>
        <taxon>Alphaproteobacteria</taxon>
        <taxon>Sphingomonadales</taxon>
        <taxon>Sphingomonadaceae</taxon>
        <taxon>Sphingomonas</taxon>
    </lineage>
</organism>
<dbReference type="EMBL" id="CP049871">
    <property type="protein sequence ID" value="QIL02234.1"/>
    <property type="molecule type" value="Genomic_DNA"/>
</dbReference>
<evidence type="ECO:0000313" key="3">
    <source>
        <dbReference type="Proteomes" id="UP000502502"/>
    </source>
</evidence>